<feature type="chain" id="PRO_5035879018" description="Endo-1,3(4)-beta-glucanase 1 carbohydrate binding domain-containing protein" evidence="1">
    <location>
        <begin position="19"/>
        <end position="144"/>
    </location>
</feature>
<keyword evidence="5" id="KW-1185">Reference proteome</keyword>
<feature type="signal peptide" evidence="1">
    <location>
        <begin position="1"/>
        <end position="18"/>
    </location>
</feature>
<reference evidence="2" key="3">
    <citation type="submission" date="2020-10" db="EMBL/GenBank/DDBJ databases">
        <authorList>
            <person name="Sedaghatjoo S."/>
        </authorList>
    </citation>
    <scope>NUCLEOTIDE SEQUENCE</scope>
    <source>
        <strain evidence="2">AZH3</strain>
    </source>
</reference>
<organism evidence="3 4">
    <name type="scientific">Tilletia caries</name>
    <name type="common">wheat bunt fungus</name>
    <dbReference type="NCBI Taxonomy" id="13290"/>
    <lineage>
        <taxon>Eukaryota</taxon>
        <taxon>Fungi</taxon>
        <taxon>Dikarya</taxon>
        <taxon>Basidiomycota</taxon>
        <taxon>Ustilaginomycotina</taxon>
        <taxon>Exobasidiomycetes</taxon>
        <taxon>Tilletiales</taxon>
        <taxon>Tilletiaceae</taxon>
        <taxon>Tilletia</taxon>
    </lineage>
</organism>
<evidence type="ECO:0000313" key="3">
    <source>
        <dbReference type="EMBL" id="KAE8261384.1"/>
    </source>
</evidence>
<evidence type="ECO:0000313" key="2">
    <source>
        <dbReference type="EMBL" id="CAD6949763.1"/>
    </source>
</evidence>
<protein>
    <recommendedName>
        <fullName evidence="6">Endo-1,3(4)-beta-glucanase 1 carbohydrate binding domain-containing protein</fullName>
    </recommendedName>
</protein>
<sequence>MLARSILVLAVSAVVASAAAVVNQPEARLFGSSPAPTSPPGTAPVAGTVCFDAFDCLFGGGGQGSVCSGGKCYTTTTATKSTTTKKGTKPPKTTTIPSAPLPSGIPAGYHLVAGRGCFDQFDCLLGDFKDTTQKCSGGKCYSSL</sequence>
<dbReference type="EMBL" id="LWDD02000372">
    <property type="protein sequence ID" value="KAE8261384.1"/>
    <property type="molecule type" value="Genomic_DNA"/>
</dbReference>
<dbReference type="Proteomes" id="UP000836402">
    <property type="component" value="Unassembled WGS sequence"/>
</dbReference>
<gene>
    <name evidence="3" type="ORF">A4X03_0g3302</name>
    <name evidence="2" type="ORF">JKIAZH3_G1630</name>
</gene>
<evidence type="ECO:0008006" key="6">
    <source>
        <dbReference type="Google" id="ProtNLM"/>
    </source>
</evidence>
<dbReference type="AlphaFoldDB" id="A0A8T8TIK9"/>
<comment type="caution">
    <text evidence="3">The sequence shown here is derived from an EMBL/GenBank/DDBJ whole genome shotgun (WGS) entry which is preliminary data.</text>
</comment>
<dbReference type="EMBL" id="CAJHJG010005379">
    <property type="protein sequence ID" value="CAD6949763.1"/>
    <property type="molecule type" value="Genomic_DNA"/>
</dbReference>
<accession>A0A8T8TIK9</accession>
<name>A0A8T8TIK9_9BASI</name>
<evidence type="ECO:0000313" key="5">
    <source>
        <dbReference type="Proteomes" id="UP000836402"/>
    </source>
</evidence>
<dbReference type="Proteomes" id="UP000077671">
    <property type="component" value="Unassembled WGS sequence"/>
</dbReference>
<reference evidence="3" key="2">
    <citation type="journal article" date="2019" name="IMA Fungus">
        <title>Genome sequencing and comparison of five Tilletia species to identify candidate genes for the detection of regulated species infecting wheat.</title>
        <authorList>
            <person name="Nguyen H.D.T."/>
            <person name="Sultana T."/>
            <person name="Kesanakurti P."/>
            <person name="Hambleton S."/>
        </authorList>
    </citation>
    <scope>NUCLEOTIDE SEQUENCE</scope>
    <source>
        <strain evidence="3">DAOMC 238032</strain>
    </source>
</reference>
<evidence type="ECO:0000313" key="4">
    <source>
        <dbReference type="Proteomes" id="UP000077671"/>
    </source>
</evidence>
<evidence type="ECO:0000256" key="1">
    <source>
        <dbReference type="SAM" id="SignalP"/>
    </source>
</evidence>
<reference evidence="3" key="1">
    <citation type="submission" date="2016-04" db="EMBL/GenBank/DDBJ databases">
        <authorList>
            <person name="Nguyen H.D."/>
            <person name="Kesanakurti P."/>
            <person name="Cullis J."/>
            <person name="Levesque C.A."/>
            <person name="Hambleton S."/>
        </authorList>
    </citation>
    <scope>NUCLEOTIDE SEQUENCE</scope>
    <source>
        <strain evidence="3">DAOMC 238032</strain>
    </source>
</reference>
<proteinExistence type="predicted"/>
<keyword evidence="1" id="KW-0732">Signal</keyword>